<dbReference type="VEuPathDB" id="TrichDB:TVAG_326490"/>
<dbReference type="SMART" id="SM00045">
    <property type="entry name" value="DAGKa"/>
    <property type="match status" value="1"/>
</dbReference>
<proteinExistence type="inferred from homology"/>
<sequence length="256" mass="29236">MKHYGMNHDPSVFRPPAAIIPLGTGNDMSRVLNWGPYFTNSDLKRIGKKINDIRFAIQSKNHDVWKVSELPEGETEPKVHMMTNYCSFGTDAKIARDFEDYRTDHPGCFCCRCMSKTIYGPIAFKSMCGQPNLKEYTEAKWSFENNESDLKPKSKSKVLCLQQIPSMYSGMDTWHFPEPRSVDDGKFEVTEMGGFGSLLKVQLGMHPTKKIGQADHLELTTTERMFYQVDGEGYCAEKPAKFTVEKYGTYPLLYFV</sequence>
<keyword evidence="3" id="KW-0808">Transferase</keyword>
<comment type="similarity">
    <text evidence="1">Belongs to the eukaryotic diacylglycerol kinase family.</text>
</comment>
<dbReference type="STRING" id="5722.A2FT64"/>
<dbReference type="EC" id="2.7.1.107" evidence="2"/>
<evidence type="ECO:0000256" key="3">
    <source>
        <dbReference type="ARBA" id="ARBA00022679"/>
    </source>
</evidence>
<dbReference type="PANTHER" id="PTHR11255:SF121">
    <property type="entry name" value="DIACYLGLYCEROL KINASE (ATP)"/>
    <property type="match status" value="1"/>
</dbReference>
<evidence type="ECO:0000256" key="6">
    <source>
        <dbReference type="ARBA" id="ARBA00022840"/>
    </source>
</evidence>
<evidence type="ECO:0000259" key="7">
    <source>
        <dbReference type="PROSITE" id="PS50146"/>
    </source>
</evidence>
<dbReference type="GO" id="GO:0007200">
    <property type="term" value="P:phospholipase C-activating G protein-coupled receptor signaling pathway"/>
    <property type="evidence" value="ECO:0007669"/>
    <property type="project" value="InterPro"/>
</dbReference>
<dbReference type="GO" id="GO:0046486">
    <property type="term" value="P:glycerolipid metabolic process"/>
    <property type="evidence" value="ECO:0000318"/>
    <property type="project" value="GO_Central"/>
</dbReference>
<evidence type="ECO:0000256" key="5">
    <source>
        <dbReference type="ARBA" id="ARBA00022777"/>
    </source>
</evidence>
<dbReference type="GO" id="GO:0004143">
    <property type="term" value="F:ATP-dependent diacylglycerol kinase activity"/>
    <property type="evidence" value="ECO:0000318"/>
    <property type="project" value="GO_Central"/>
</dbReference>
<dbReference type="EMBL" id="DS114003">
    <property type="protein sequence ID" value="EAX91905.1"/>
    <property type="molecule type" value="Genomic_DNA"/>
</dbReference>
<reference evidence="8" key="1">
    <citation type="submission" date="2006-10" db="EMBL/GenBank/DDBJ databases">
        <authorList>
            <person name="Amadeo P."/>
            <person name="Zhao Q."/>
            <person name="Wortman J."/>
            <person name="Fraser-Liggett C."/>
            <person name="Carlton J."/>
        </authorList>
    </citation>
    <scope>NUCLEOTIDE SEQUENCE</scope>
    <source>
        <strain evidence="8">G3</strain>
    </source>
</reference>
<dbReference type="GO" id="GO:0035556">
    <property type="term" value="P:intracellular signal transduction"/>
    <property type="evidence" value="ECO:0000318"/>
    <property type="project" value="GO_Central"/>
</dbReference>
<dbReference type="AlphaFoldDB" id="A2FT64"/>
<evidence type="ECO:0000313" key="8">
    <source>
        <dbReference type="EMBL" id="EAX91905.1"/>
    </source>
</evidence>
<accession>A2FT64</accession>
<dbReference type="InterPro" id="IPR016064">
    <property type="entry name" value="NAD/diacylglycerol_kinase_sf"/>
</dbReference>
<dbReference type="Proteomes" id="UP000001542">
    <property type="component" value="Unassembled WGS sequence"/>
</dbReference>
<dbReference type="VEuPathDB" id="TrichDB:TVAGG3_0431080"/>
<name>A2FT64_TRIV3</name>
<evidence type="ECO:0000256" key="4">
    <source>
        <dbReference type="ARBA" id="ARBA00022741"/>
    </source>
</evidence>
<dbReference type="GO" id="GO:0005524">
    <property type="term" value="F:ATP binding"/>
    <property type="evidence" value="ECO:0007669"/>
    <property type="project" value="UniProtKB-KW"/>
</dbReference>
<keyword evidence="4" id="KW-0547">Nucleotide-binding</keyword>
<dbReference type="InterPro" id="IPR000756">
    <property type="entry name" value="Diacylglycerol_kin_accessory"/>
</dbReference>
<dbReference type="PROSITE" id="PS50146">
    <property type="entry name" value="DAGK"/>
    <property type="match status" value="1"/>
</dbReference>
<keyword evidence="5" id="KW-0418">Kinase</keyword>
<organism evidence="8 9">
    <name type="scientific">Trichomonas vaginalis (strain ATCC PRA-98 / G3)</name>
    <dbReference type="NCBI Taxonomy" id="412133"/>
    <lineage>
        <taxon>Eukaryota</taxon>
        <taxon>Metamonada</taxon>
        <taxon>Parabasalia</taxon>
        <taxon>Trichomonadida</taxon>
        <taxon>Trichomonadidae</taxon>
        <taxon>Trichomonas</taxon>
    </lineage>
</organism>
<dbReference type="InParanoid" id="A2FT64"/>
<keyword evidence="6" id="KW-0067">ATP-binding</keyword>
<evidence type="ECO:0000313" key="9">
    <source>
        <dbReference type="Proteomes" id="UP000001542"/>
    </source>
</evidence>
<dbReference type="Pfam" id="PF00609">
    <property type="entry name" value="DAGK_acc"/>
    <property type="match status" value="1"/>
</dbReference>
<keyword evidence="9" id="KW-1185">Reference proteome</keyword>
<dbReference type="InterPro" id="IPR001206">
    <property type="entry name" value="Diacylglycerol_kinase_cat_dom"/>
</dbReference>
<dbReference type="RefSeq" id="XP_001304835.1">
    <property type="nucleotide sequence ID" value="XM_001304834.1"/>
</dbReference>
<reference evidence="8" key="2">
    <citation type="journal article" date="2007" name="Science">
        <title>Draft genome sequence of the sexually transmitted pathogen Trichomonas vaginalis.</title>
        <authorList>
            <person name="Carlton J.M."/>
            <person name="Hirt R.P."/>
            <person name="Silva J.C."/>
            <person name="Delcher A.L."/>
            <person name="Schatz M."/>
            <person name="Zhao Q."/>
            <person name="Wortman J.R."/>
            <person name="Bidwell S.L."/>
            <person name="Alsmark U.C.M."/>
            <person name="Besteiro S."/>
            <person name="Sicheritz-Ponten T."/>
            <person name="Noel C.J."/>
            <person name="Dacks J.B."/>
            <person name="Foster P.G."/>
            <person name="Simillion C."/>
            <person name="Van de Peer Y."/>
            <person name="Miranda-Saavedra D."/>
            <person name="Barton G.J."/>
            <person name="Westrop G.D."/>
            <person name="Mueller S."/>
            <person name="Dessi D."/>
            <person name="Fiori P.L."/>
            <person name="Ren Q."/>
            <person name="Paulsen I."/>
            <person name="Zhang H."/>
            <person name="Bastida-Corcuera F.D."/>
            <person name="Simoes-Barbosa A."/>
            <person name="Brown M.T."/>
            <person name="Hayes R.D."/>
            <person name="Mukherjee M."/>
            <person name="Okumura C.Y."/>
            <person name="Schneider R."/>
            <person name="Smith A.J."/>
            <person name="Vanacova S."/>
            <person name="Villalvazo M."/>
            <person name="Haas B.J."/>
            <person name="Pertea M."/>
            <person name="Feldblyum T.V."/>
            <person name="Utterback T.R."/>
            <person name="Shu C.L."/>
            <person name="Osoegawa K."/>
            <person name="de Jong P.J."/>
            <person name="Hrdy I."/>
            <person name="Horvathova L."/>
            <person name="Zubacova Z."/>
            <person name="Dolezal P."/>
            <person name="Malik S.B."/>
            <person name="Logsdon J.M. Jr."/>
            <person name="Henze K."/>
            <person name="Gupta A."/>
            <person name="Wang C.C."/>
            <person name="Dunne R.L."/>
            <person name="Upcroft J.A."/>
            <person name="Upcroft P."/>
            <person name="White O."/>
            <person name="Salzberg S.L."/>
            <person name="Tang P."/>
            <person name="Chiu C.-H."/>
            <person name="Lee Y.-S."/>
            <person name="Embley T.M."/>
            <person name="Coombs G.H."/>
            <person name="Mottram J.C."/>
            <person name="Tachezy J."/>
            <person name="Fraser-Liggett C.M."/>
            <person name="Johnson P.J."/>
        </authorList>
    </citation>
    <scope>NUCLEOTIDE SEQUENCE [LARGE SCALE GENOMIC DNA]</scope>
    <source>
        <strain evidence="8">G3</strain>
    </source>
</reference>
<dbReference type="InterPro" id="IPR037607">
    <property type="entry name" value="DGK"/>
</dbReference>
<evidence type="ECO:0000256" key="1">
    <source>
        <dbReference type="ARBA" id="ARBA00009280"/>
    </source>
</evidence>
<dbReference type="GO" id="GO:0016020">
    <property type="term" value="C:membrane"/>
    <property type="evidence" value="ECO:0000318"/>
    <property type="project" value="GO_Central"/>
</dbReference>
<dbReference type="Gene3D" id="2.60.200.40">
    <property type="match status" value="1"/>
</dbReference>
<dbReference type="KEGG" id="tva:4749609"/>
<protein>
    <recommendedName>
        <fullName evidence="2">diacylglycerol kinase (ATP)</fullName>
        <ecNumber evidence="2">2.7.1.107</ecNumber>
    </recommendedName>
</protein>
<evidence type="ECO:0000256" key="2">
    <source>
        <dbReference type="ARBA" id="ARBA00012133"/>
    </source>
</evidence>
<gene>
    <name evidence="8" type="ORF">TVAG_326490</name>
</gene>
<feature type="domain" description="DAGKc" evidence="7">
    <location>
        <begin position="1"/>
        <end position="71"/>
    </location>
</feature>
<dbReference type="PANTHER" id="PTHR11255">
    <property type="entry name" value="DIACYLGLYCEROL KINASE"/>
    <property type="match status" value="1"/>
</dbReference>
<dbReference type="eggNOG" id="KOG1169">
    <property type="taxonomic scope" value="Eukaryota"/>
</dbReference>
<dbReference type="Pfam" id="PF00781">
    <property type="entry name" value="DAGK_cat"/>
    <property type="match status" value="1"/>
</dbReference>
<dbReference type="OrthoDB" id="242257at2759"/>
<dbReference type="SUPFAM" id="SSF111331">
    <property type="entry name" value="NAD kinase/diacylglycerol kinase-like"/>
    <property type="match status" value="1"/>
</dbReference>